<proteinExistence type="inferred from homology"/>
<dbReference type="GO" id="GO:0003700">
    <property type="term" value="F:DNA-binding transcription factor activity"/>
    <property type="evidence" value="ECO:0007669"/>
    <property type="project" value="TreeGrafter"/>
</dbReference>
<dbReference type="STRING" id="1494590.ATN84_07520"/>
<dbReference type="PANTHER" id="PTHR30537:SF1">
    <property type="entry name" value="HTH-TYPE TRANSCRIPTIONAL REGULATOR PGRR"/>
    <property type="match status" value="1"/>
</dbReference>
<gene>
    <name evidence="3" type="ORF">ATN84_07520</name>
</gene>
<evidence type="ECO:0000313" key="4">
    <source>
        <dbReference type="Proteomes" id="UP000070107"/>
    </source>
</evidence>
<dbReference type="Proteomes" id="UP000070107">
    <property type="component" value="Unassembled WGS sequence"/>
</dbReference>
<name>A0A135HVP3_9HYPH</name>
<comment type="caution">
    <text evidence="3">The sequence shown here is derived from an EMBL/GenBank/DDBJ whole genome shotgun (WGS) entry which is preliminary data.</text>
</comment>
<dbReference type="SUPFAM" id="SSF53850">
    <property type="entry name" value="Periplasmic binding protein-like II"/>
    <property type="match status" value="1"/>
</dbReference>
<dbReference type="GO" id="GO:0006351">
    <property type="term" value="P:DNA-templated transcription"/>
    <property type="evidence" value="ECO:0007669"/>
    <property type="project" value="TreeGrafter"/>
</dbReference>
<feature type="domain" description="LysR substrate-binding" evidence="2">
    <location>
        <begin position="2"/>
        <end position="164"/>
    </location>
</feature>
<comment type="similarity">
    <text evidence="1">Belongs to the LysR transcriptional regulatory family.</text>
</comment>
<evidence type="ECO:0000259" key="2">
    <source>
        <dbReference type="Pfam" id="PF03466"/>
    </source>
</evidence>
<dbReference type="InterPro" id="IPR005119">
    <property type="entry name" value="LysR_subst-bd"/>
</dbReference>
<dbReference type="Gene3D" id="3.40.190.10">
    <property type="entry name" value="Periplasmic binding protein-like II"/>
    <property type="match status" value="2"/>
</dbReference>
<keyword evidence="4" id="KW-1185">Reference proteome</keyword>
<protein>
    <recommendedName>
        <fullName evidence="2">LysR substrate-binding domain-containing protein</fullName>
    </recommendedName>
</protein>
<dbReference type="RefSeq" id="WP_068881432.1">
    <property type="nucleotide sequence ID" value="NZ_LNTU01000012.1"/>
</dbReference>
<accession>A0A135HVP3</accession>
<dbReference type="OrthoDB" id="9812435at2"/>
<dbReference type="Pfam" id="PF03466">
    <property type="entry name" value="LysR_substrate"/>
    <property type="match status" value="1"/>
</dbReference>
<evidence type="ECO:0000313" key="3">
    <source>
        <dbReference type="EMBL" id="KXF77244.1"/>
    </source>
</evidence>
<evidence type="ECO:0000256" key="1">
    <source>
        <dbReference type="ARBA" id="ARBA00009437"/>
    </source>
</evidence>
<organism evidence="3 4">
    <name type="scientific">Paramesorhizobium deserti</name>
    <dbReference type="NCBI Taxonomy" id="1494590"/>
    <lineage>
        <taxon>Bacteria</taxon>
        <taxon>Pseudomonadati</taxon>
        <taxon>Pseudomonadota</taxon>
        <taxon>Alphaproteobacteria</taxon>
        <taxon>Hyphomicrobiales</taxon>
        <taxon>Phyllobacteriaceae</taxon>
        <taxon>Paramesorhizobium</taxon>
    </lineage>
</organism>
<dbReference type="GO" id="GO:0043565">
    <property type="term" value="F:sequence-specific DNA binding"/>
    <property type="evidence" value="ECO:0007669"/>
    <property type="project" value="TreeGrafter"/>
</dbReference>
<dbReference type="EMBL" id="LNTU01000012">
    <property type="protein sequence ID" value="KXF77244.1"/>
    <property type="molecule type" value="Genomic_DNA"/>
</dbReference>
<dbReference type="InterPro" id="IPR058163">
    <property type="entry name" value="LysR-type_TF_proteobact-type"/>
</dbReference>
<dbReference type="AlphaFoldDB" id="A0A135HVP3"/>
<reference evidence="3 4" key="1">
    <citation type="submission" date="2015-11" db="EMBL/GenBank/DDBJ databases">
        <title>Draft genome sequence of Paramesorhizobium deserti A-3-E, a strain highly resistant to diverse beta-lactam antibiotics.</title>
        <authorList>
            <person name="Lv R."/>
            <person name="Yang X."/>
            <person name="Fang N."/>
            <person name="Guo J."/>
            <person name="Luo X."/>
            <person name="Peng F."/>
            <person name="Yang R."/>
            <person name="Cui Y."/>
            <person name="Fang C."/>
            <person name="Song Y."/>
        </authorList>
    </citation>
    <scope>NUCLEOTIDE SEQUENCE [LARGE SCALE GENOMIC DNA]</scope>
    <source>
        <strain evidence="3 4">A-3-E</strain>
    </source>
</reference>
<dbReference type="PANTHER" id="PTHR30537">
    <property type="entry name" value="HTH-TYPE TRANSCRIPTIONAL REGULATOR"/>
    <property type="match status" value="1"/>
</dbReference>
<sequence length="182" mass="19600">MIDIIAEGFDAGLRQESVVPQDMIALPLGIPEMLLIVASPDYLASRGTPQTPGDLLTHECIRARLPSGTIMRWELGKGANQDVVDISGRLIVGTTLLAARAAAAGAGLAYVEAREAQPLLDAGKVVKVLDDRTPPLDGLALYYPRQRLPSAAFRAFIEYCKRQLPVRSQDELEQACMTTGEG</sequence>